<evidence type="ECO:0000313" key="2">
    <source>
        <dbReference type="Proteomes" id="UP000299102"/>
    </source>
</evidence>
<dbReference type="EMBL" id="BGZK01001702">
    <property type="protein sequence ID" value="GBP84859.1"/>
    <property type="molecule type" value="Genomic_DNA"/>
</dbReference>
<sequence length="83" mass="9441">MSAIREQLDRNRISDRGRSAIMEGECGDGRSVGLRIESGPPELSLIGRNGQRKLLLHICIQTIYFRGDQVKARPRPARERLLR</sequence>
<name>A0A4C1ZD33_EUMVA</name>
<comment type="caution">
    <text evidence="1">The sequence shown here is derived from an EMBL/GenBank/DDBJ whole genome shotgun (WGS) entry which is preliminary data.</text>
</comment>
<reference evidence="1 2" key="1">
    <citation type="journal article" date="2019" name="Commun. Biol.">
        <title>The bagworm genome reveals a unique fibroin gene that provides high tensile strength.</title>
        <authorList>
            <person name="Kono N."/>
            <person name="Nakamura H."/>
            <person name="Ohtoshi R."/>
            <person name="Tomita M."/>
            <person name="Numata K."/>
            <person name="Arakawa K."/>
        </authorList>
    </citation>
    <scope>NUCLEOTIDE SEQUENCE [LARGE SCALE GENOMIC DNA]</scope>
</reference>
<protein>
    <submittedName>
        <fullName evidence="1">Uncharacterized protein</fullName>
    </submittedName>
</protein>
<dbReference type="Proteomes" id="UP000299102">
    <property type="component" value="Unassembled WGS sequence"/>
</dbReference>
<gene>
    <name evidence="1" type="ORF">EVAR_100618_1</name>
</gene>
<keyword evidence="2" id="KW-1185">Reference proteome</keyword>
<proteinExistence type="predicted"/>
<dbReference type="AlphaFoldDB" id="A0A4C1ZD33"/>
<accession>A0A4C1ZD33</accession>
<evidence type="ECO:0000313" key="1">
    <source>
        <dbReference type="EMBL" id="GBP84859.1"/>
    </source>
</evidence>
<organism evidence="1 2">
    <name type="scientific">Eumeta variegata</name>
    <name type="common">Bagworm moth</name>
    <name type="synonym">Eumeta japonica</name>
    <dbReference type="NCBI Taxonomy" id="151549"/>
    <lineage>
        <taxon>Eukaryota</taxon>
        <taxon>Metazoa</taxon>
        <taxon>Ecdysozoa</taxon>
        <taxon>Arthropoda</taxon>
        <taxon>Hexapoda</taxon>
        <taxon>Insecta</taxon>
        <taxon>Pterygota</taxon>
        <taxon>Neoptera</taxon>
        <taxon>Endopterygota</taxon>
        <taxon>Lepidoptera</taxon>
        <taxon>Glossata</taxon>
        <taxon>Ditrysia</taxon>
        <taxon>Tineoidea</taxon>
        <taxon>Psychidae</taxon>
        <taxon>Oiketicinae</taxon>
        <taxon>Eumeta</taxon>
    </lineage>
</organism>